<proteinExistence type="predicted"/>
<keyword evidence="2" id="KW-1185">Reference proteome</keyword>
<dbReference type="AlphaFoldDB" id="A0AAV4MYG9"/>
<protein>
    <submittedName>
        <fullName evidence="1">Uncharacterized protein</fullName>
    </submittedName>
</protein>
<comment type="caution">
    <text evidence="1">The sequence shown here is derived from an EMBL/GenBank/DDBJ whole genome shotgun (WGS) entry which is preliminary data.</text>
</comment>
<name>A0AAV4MYG9_CAEEX</name>
<reference evidence="1 2" key="1">
    <citation type="submission" date="2021-06" db="EMBL/GenBank/DDBJ databases">
        <title>Caerostris extrusa draft genome.</title>
        <authorList>
            <person name="Kono N."/>
            <person name="Arakawa K."/>
        </authorList>
    </citation>
    <scope>NUCLEOTIDE SEQUENCE [LARGE SCALE GENOMIC DNA]</scope>
</reference>
<sequence>MDPDFQFMNGSARSLRTAGVVSHFNILLKGHLPAILKPNRLPARKAHFENGKLFWSSNDEQSQPLIAS</sequence>
<gene>
    <name evidence="1" type="ORF">CEXT_544531</name>
</gene>
<accession>A0AAV4MYG9</accession>
<organism evidence="1 2">
    <name type="scientific">Caerostris extrusa</name>
    <name type="common">Bark spider</name>
    <name type="synonym">Caerostris bankana</name>
    <dbReference type="NCBI Taxonomy" id="172846"/>
    <lineage>
        <taxon>Eukaryota</taxon>
        <taxon>Metazoa</taxon>
        <taxon>Ecdysozoa</taxon>
        <taxon>Arthropoda</taxon>
        <taxon>Chelicerata</taxon>
        <taxon>Arachnida</taxon>
        <taxon>Araneae</taxon>
        <taxon>Araneomorphae</taxon>
        <taxon>Entelegynae</taxon>
        <taxon>Araneoidea</taxon>
        <taxon>Araneidae</taxon>
        <taxon>Caerostris</taxon>
    </lineage>
</organism>
<evidence type="ECO:0000313" key="2">
    <source>
        <dbReference type="Proteomes" id="UP001054945"/>
    </source>
</evidence>
<evidence type="ECO:0000313" key="1">
    <source>
        <dbReference type="EMBL" id="GIX76939.1"/>
    </source>
</evidence>
<dbReference type="EMBL" id="BPLR01002703">
    <property type="protein sequence ID" value="GIX76939.1"/>
    <property type="molecule type" value="Genomic_DNA"/>
</dbReference>
<dbReference type="Proteomes" id="UP001054945">
    <property type="component" value="Unassembled WGS sequence"/>
</dbReference>